<evidence type="ECO:0000256" key="2">
    <source>
        <dbReference type="ARBA" id="ARBA00010617"/>
    </source>
</evidence>
<dbReference type="InterPro" id="IPR001128">
    <property type="entry name" value="Cyt_P450"/>
</dbReference>
<proteinExistence type="inferred from homology"/>
<dbReference type="GO" id="GO:0004497">
    <property type="term" value="F:monooxygenase activity"/>
    <property type="evidence" value="ECO:0007669"/>
    <property type="project" value="UniProtKB-KW"/>
</dbReference>
<dbReference type="InterPro" id="IPR036396">
    <property type="entry name" value="Cyt_P450_sf"/>
</dbReference>
<evidence type="ECO:0000256" key="7">
    <source>
        <dbReference type="RuleBase" id="RU000461"/>
    </source>
</evidence>
<keyword evidence="3 6" id="KW-0349">Heme</keyword>
<dbReference type="PANTHER" id="PTHR24305">
    <property type="entry name" value="CYTOCHROME P450"/>
    <property type="match status" value="1"/>
</dbReference>
<dbReference type="GO" id="GO:0005506">
    <property type="term" value="F:iron ion binding"/>
    <property type="evidence" value="ECO:0007669"/>
    <property type="project" value="InterPro"/>
</dbReference>
<dbReference type="PROSITE" id="PS00086">
    <property type="entry name" value="CYTOCHROME_P450"/>
    <property type="match status" value="1"/>
</dbReference>
<dbReference type="GO" id="GO:0016705">
    <property type="term" value="F:oxidoreductase activity, acting on paired donors, with incorporation or reduction of molecular oxygen"/>
    <property type="evidence" value="ECO:0007669"/>
    <property type="project" value="InterPro"/>
</dbReference>
<dbReference type="Pfam" id="PF00067">
    <property type="entry name" value="p450"/>
    <property type="match status" value="1"/>
</dbReference>
<sequence>MAVLSIFSEVLTRPSGLLWAFAVPGLLYAAVTLIYRLYWHPLSRVPGPMAARLSGWYEFYQDLILKGHLPKAVPRLHAQYGPVIRINPNRVHVDDVDFYHEVYRSNTKYHKDPAVYGNIGGVGRSLATEPDPAIHKMKRSLVRGFFSAQYISTMAPLVHKVVRNSLDEAAEYHRNGRPLDLQRMFASISAEVITQVLFGSSLDRLDRGKGKEVVLDTLDAFSHSFQLPKHFPRLAGLIMGLPASVADFLLPGYHGFRKQCESWIEQAQEKQSTGKYSGEHGRLTLFDLLLDPELVKDEEGHKISLPRPTKRELVDEVLAYYIAGTHSTGVTLSLATFYLLKNPAVVQKLRDELAALPCNKDNILEYQTLLSAPYLSAVVKEVLRIVTPIPGTLARVVPTGGVVVHGHYLPAGTSVTVHQRTVHYDSRIFPEPHIFRPERWIGPEASGLDKHQVAFSKGTRNCVGLNLASLELMLCLANFFTWFDMTLYKTNESTADWRDNALLVTKEPVRVTVDTIRK</sequence>
<comment type="caution">
    <text evidence="9">The sequence shown here is derived from an EMBL/GenBank/DDBJ whole genome shotgun (WGS) entry which is preliminary data.</text>
</comment>
<protein>
    <submittedName>
        <fullName evidence="9">Cytochrome P450</fullName>
    </submittedName>
</protein>
<dbReference type="Proteomes" id="UP001302126">
    <property type="component" value="Unassembled WGS sequence"/>
</dbReference>
<organism evidence="9 10">
    <name type="scientific">Podospora australis</name>
    <dbReference type="NCBI Taxonomy" id="1536484"/>
    <lineage>
        <taxon>Eukaryota</taxon>
        <taxon>Fungi</taxon>
        <taxon>Dikarya</taxon>
        <taxon>Ascomycota</taxon>
        <taxon>Pezizomycotina</taxon>
        <taxon>Sordariomycetes</taxon>
        <taxon>Sordariomycetidae</taxon>
        <taxon>Sordariales</taxon>
        <taxon>Podosporaceae</taxon>
        <taxon>Podospora</taxon>
    </lineage>
</organism>
<accession>A0AAN7ABF7</accession>
<evidence type="ECO:0000256" key="3">
    <source>
        <dbReference type="ARBA" id="ARBA00022617"/>
    </source>
</evidence>
<keyword evidence="5 6" id="KW-0408">Iron</keyword>
<dbReference type="AlphaFoldDB" id="A0AAN7ABF7"/>
<dbReference type="CDD" id="cd11062">
    <property type="entry name" value="CYP58-like"/>
    <property type="match status" value="1"/>
</dbReference>
<dbReference type="EMBL" id="MU864653">
    <property type="protein sequence ID" value="KAK4182481.1"/>
    <property type="molecule type" value="Genomic_DNA"/>
</dbReference>
<dbReference type="GO" id="GO:0020037">
    <property type="term" value="F:heme binding"/>
    <property type="evidence" value="ECO:0007669"/>
    <property type="project" value="InterPro"/>
</dbReference>
<feature type="transmembrane region" description="Helical" evidence="8">
    <location>
        <begin position="17"/>
        <end position="39"/>
    </location>
</feature>
<dbReference type="InterPro" id="IPR050121">
    <property type="entry name" value="Cytochrome_P450_monoxygenase"/>
</dbReference>
<keyword evidence="4 6" id="KW-0479">Metal-binding</keyword>
<reference evidence="9" key="2">
    <citation type="submission" date="2023-05" db="EMBL/GenBank/DDBJ databases">
        <authorList>
            <consortium name="Lawrence Berkeley National Laboratory"/>
            <person name="Steindorff A."/>
            <person name="Hensen N."/>
            <person name="Bonometti L."/>
            <person name="Westerberg I."/>
            <person name="Brannstrom I.O."/>
            <person name="Guillou S."/>
            <person name="Cros-Aarteil S."/>
            <person name="Calhoun S."/>
            <person name="Haridas S."/>
            <person name="Kuo A."/>
            <person name="Mondo S."/>
            <person name="Pangilinan J."/>
            <person name="Riley R."/>
            <person name="Labutti K."/>
            <person name="Andreopoulos B."/>
            <person name="Lipzen A."/>
            <person name="Chen C."/>
            <person name="Yanf M."/>
            <person name="Daum C."/>
            <person name="Ng V."/>
            <person name="Clum A."/>
            <person name="Ohm R."/>
            <person name="Martin F."/>
            <person name="Silar P."/>
            <person name="Natvig D."/>
            <person name="Lalanne C."/>
            <person name="Gautier V."/>
            <person name="Ament-Velasquez S.L."/>
            <person name="Kruys A."/>
            <person name="Hutchinson M.I."/>
            <person name="Powell A.J."/>
            <person name="Barry K."/>
            <person name="Miller A.N."/>
            <person name="Grigoriev I.V."/>
            <person name="Debuchy R."/>
            <person name="Gladieux P."/>
            <person name="Thoren M.H."/>
            <person name="Johannesson H."/>
        </authorList>
    </citation>
    <scope>NUCLEOTIDE SEQUENCE</scope>
    <source>
        <strain evidence="9">PSN309</strain>
    </source>
</reference>
<keyword evidence="8" id="KW-1133">Transmembrane helix</keyword>
<keyword evidence="7" id="KW-0503">Monooxygenase</keyword>
<dbReference type="PRINTS" id="PR00385">
    <property type="entry name" value="P450"/>
</dbReference>
<keyword evidence="7" id="KW-0560">Oxidoreductase</keyword>
<evidence type="ECO:0000256" key="4">
    <source>
        <dbReference type="ARBA" id="ARBA00022723"/>
    </source>
</evidence>
<dbReference type="InterPro" id="IPR017972">
    <property type="entry name" value="Cyt_P450_CS"/>
</dbReference>
<dbReference type="Gene3D" id="1.10.630.10">
    <property type="entry name" value="Cytochrome P450"/>
    <property type="match status" value="1"/>
</dbReference>
<feature type="binding site" description="axial binding residue" evidence="6">
    <location>
        <position position="462"/>
    </location>
    <ligand>
        <name>heme</name>
        <dbReference type="ChEBI" id="CHEBI:30413"/>
    </ligand>
    <ligandPart>
        <name>Fe</name>
        <dbReference type="ChEBI" id="CHEBI:18248"/>
    </ligandPart>
</feature>
<evidence type="ECO:0000313" key="10">
    <source>
        <dbReference type="Proteomes" id="UP001302126"/>
    </source>
</evidence>
<comment type="similarity">
    <text evidence="2 7">Belongs to the cytochrome P450 family.</text>
</comment>
<dbReference type="PRINTS" id="PR00463">
    <property type="entry name" value="EP450I"/>
</dbReference>
<keyword evidence="8" id="KW-0472">Membrane</keyword>
<comment type="cofactor">
    <cofactor evidence="1 6">
        <name>heme</name>
        <dbReference type="ChEBI" id="CHEBI:30413"/>
    </cofactor>
</comment>
<gene>
    <name evidence="9" type="ORF">QBC35DRAFT_168966</name>
</gene>
<dbReference type="InterPro" id="IPR002401">
    <property type="entry name" value="Cyt_P450_E_grp-I"/>
</dbReference>
<evidence type="ECO:0000256" key="5">
    <source>
        <dbReference type="ARBA" id="ARBA00023004"/>
    </source>
</evidence>
<evidence type="ECO:0000313" key="9">
    <source>
        <dbReference type="EMBL" id="KAK4182481.1"/>
    </source>
</evidence>
<evidence type="ECO:0000256" key="1">
    <source>
        <dbReference type="ARBA" id="ARBA00001971"/>
    </source>
</evidence>
<evidence type="ECO:0000256" key="8">
    <source>
        <dbReference type="SAM" id="Phobius"/>
    </source>
</evidence>
<keyword evidence="8" id="KW-0812">Transmembrane</keyword>
<name>A0AAN7ABF7_9PEZI</name>
<reference evidence="9" key="1">
    <citation type="journal article" date="2023" name="Mol. Phylogenet. Evol.">
        <title>Genome-scale phylogeny and comparative genomics of the fungal order Sordariales.</title>
        <authorList>
            <person name="Hensen N."/>
            <person name="Bonometti L."/>
            <person name="Westerberg I."/>
            <person name="Brannstrom I.O."/>
            <person name="Guillou S."/>
            <person name="Cros-Aarteil S."/>
            <person name="Calhoun S."/>
            <person name="Haridas S."/>
            <person name="Kuo A."/>
            <person name="Mondo S."/>
            <person name="Pangilinan J."/>
            <person name="Riley R."/>
            <person name="LaButti K."/>
            <person name="Andreopoulos B."/>
            <person name="Lipzen A."/>
            <person name="Chen C."/>
            <person name="Yan M."/>
            <person name="Daum C."/>
            <person name="Ng V."/>
            <person name="Clum A."/>
            <person name="Steindorff A."/>
            <person name="Ohm R.A."/>
            <person name="Martin F."/>
            <person name="Silar P."/>
            <person name="Natvig D.O."/>
            <person name="Lalanne C."/>
            <person name="Gautier V."/>
            <person name="Ament-Velasquez S.L."/>
            <person name="Kruys A."/>
            <person name="Hutchinson M.I."/>
            <person name="Powell A.J."/>
            <person name="Barry K."/>
            <person name="Miller A.N."/>
            <person name="Grigoriev I.V."/>
            <person name="Debuchy R."/>
            <person name="Gladieux P."/>
            <person name="Hiltunen Thoren M."/>
            <person name="Johannesson H."/>
        </authorList>
    </citation>
    <scope>NUCLEOTIDE SEQUENCE</scope>
    <source>
        <strain evidence="9">PSN309</strain>
    </source>
</reference>
<dbReference type="SUPFAM" id="SSF48264">
    <property type="entry name" value="Cytochrome P450"/>
    <property type="match status" value="1"/>
</dbReference>
<dbReference type="PANTHER" id="PTHR24305:SF210">
    <property type="entry name" value="CYTOCHROME P450 MONOOXYGENASE ASQL-RELATED"/>
    <property type="match status" value="1"/>
</dbReference>
<keyword evidence="10" id="KW-1185">Reference proteome</keyword>
<evidence type="ECO:0000256" key="6">
    <source>
        <dbReference type="PIRSR" id="PIRSR602401-1"/>
    </source>
</evidence>